<feature type="region of interest" description="Disordered" evidence="1">
    <location>
        <begin position="1"/>
        <end position="63"/>
    </location>
</feature>
<reference evidence="2 4" key="1">
    <citation type="journal article" date="2016" name="Front. Microbiol.">
        <title>Genome Sequence of the Piezophilic, Mesophilic Sulfate-Reducing Bacterium Desulfovibrio indicus J2T.</title>
        <authorList>
            <person name="Cao J."/>
            <person name="Maignien L."/>
            <person name="Shao Z."/>
            <person name="Alain K."/>
            <person name="Jebbar M."/>
        </authorList>
    </citation>
    <scope>NUCLEOTIDE SEQUENCE [LARGE SCALE GENOMIC DNA]</scope>
    <source>
        <strain evidence="2 4">J2</strain>
    </source>
</reference>
<dbReference type="KEGG" id="dej:AWY79_03690"/>
<keyword evidence="4" id="KW-1185">Reference proteome</keyword>
<organism evidence="3 5">
    <name type="scientific">Pseudodesulfovibrio indicus</name>
    <dbReference type="NCBI Taxonomy" id="1716143"/>
    <lineage>
        <taxon>Bacteria</taxon>
        <taxon>Pseudomonadati</taxon>
        <taxon>Thermodesulfobacteriota</taxon>
        <taxon>Desulfovibrionia</taxon>
        <taxon>Desulfovibrionales</taxon>
        <taxon>Desulfovibrionaceae</taxon>
    </lineage>
</organism>
<dbReference type="Proteomes" id="UP000055611">
    <property type="component" value="Chromosome"/>
</dbReference>
<evidence type="ECO:0000256" key="1">
    <source>
        <dbReference type="SAM" id="MobiDB-lite"/>
    </source>
</evidence>
<evidence type="ECO:0000313" key="2">
    <source>
        <dbReference type="EMBL" id="AMK10282.1"/>
    </source>
</evidence>
<dbReference type="AlphaFoldDB" id="A0A126QJT3"/>
<reference evidence="3 5" key="2">
    <citation type="submission" date="2019-03" db="EMBL/GenBank/DDBJ databases">
        <title>Genomic Encyclopedia of Type Strains, Phase IV (KMG-IV): sequencing the most valuable type-strain genomes for metagenomic binning, comparative biology and taxonomic classification.</title>
        <authorList>
            <person name="Goeker M."/>
        </authorList>
    </citation>
    <scope>NUCLEOTIDE SEQUENCE [LARGE SCALE GENOMIC DNA]</scope>
    <source>
        <strain evidence="3 5">DSM 101483</strain>
    </source>
</reference>
<proteinExistence type="predicted"/>
<evidence type="ECO:0008006" key="6">
    <source>
        <dbReference type="Google" id="ProtNLM"/>
    </source>
</evidence>
<name>A0A126QJT3_9BACT</name>
<feature type="compositionally biased region" description="Basic and acidic residues" evidence="1">
    <location>
        <begin position="35"/>
        <end position="53"/>
    </location>
</feature>
<dbReference type="RefSeq" id="WP_066800438.1">
    <property type="nucleotide sequence ID" value="NZ_CP014206.1"/>
</dbReference>
<evidence type="ECO:0000313" key="5">
    <source>
        <dbReference type="Proteomes" id="UP000295506"/>
    </source>
</evidence>
<dbReference type="EMBL" id="SOBK01000018">
    <property type="protein sequence ID" value="TDT82014.1"/>
    <property type="molecule type" value="Genomic_DNA"/>
</dbReference>
<evidence type="ECO:0000313" key="3">
    <source>
        <dbReference type="EMBL" id="TDT82014.1"/>
    </source>
</evidence>
<protein>
    <recommendedName>
        <fullName evidence="6">Alanine dehydrogenase/pyridine nucleotide transhydrogenase N-terminal domain-containing protein</fullName>
    </recommendedName>
</protein>
<dbReference type="Proteomes" id="UP000295506">
    <property type="component" value="Unassembled WGS sequence"/>
</dbReference>
<accession>A0A126QJT3</accession>
<sequence>MRLVVVMKPEEGSELPSAEDLRRAGFAVSGAVGPAREEGPAPGPHDGRDEPGEGKPCGGEAQP</sequence>
<gene>
    <name evidence="2" type="ORF">AWY79_03690</name>
    <name evidence="3" type="ORF">EDC59_11833</name>
</gene>
<dbReference type="EMBL" id="CP014206">
    <property type="protein sequence ID" value="AMK10282.1"/>
    <property type="molecule type" value="Genomic_DNA"/>
</dbReference>
<evidence type="ECO:0000313" key="4">
    <source>
        <dbReference type="Proteomes" id="UP000055611"/>
    </source>
</evidence>